<feature type="non-terminal residue" evidence="8">
    <location>
        <position position="243"/>
    </location>
</feature>
<dbReference type="GO" id="GO:0000467">
    <property type="term" value="P:exonucleolytic trimming to generate mature 3'-end of 5.8S rRNA from tricistronic rRNA transcript (SSU-rRNA, 5.8S rRNA, LSU-rRNA)"/>
    <property type="evidence" value="ECO:0007669"/>
    <property type="project" value="TreeGrafter"/>
</dbReference>
<dbReference type="KEGG" id="mis:MICPUN_71370"/>
<dbReference type="GO" id="GO:0005730">
    <property type="term" value="C:nucleolus"/>
    <property type="evidence" value="ECO:0007669"/>
    <property type="project" value="UniProtKB-SubCell"/>
</dbReference>
<dbReference type="InterPro" id="IPR050590">
    <property type="entry name" value="Exosome_comp_Rrp42_subfam"/>
</dbReference>
<dbReference type="STRING" id="296587.C1FIJ5"/>
<accession>C1FIJ5</accession>
<feature type="domain" description="Exoribonuclease phosphorolytic" evidence="7">
    <location>
        <begin position="29"/>
        <end position="196"/>
    </location>
</feature>
<dbReference type="GO" id="GO:0071035">
    <property type="term" value="P:nuclear polyadenylation-dependent rRNA catabolic process"/>
    <property type="evidence" value="ECO:0007669"/>
    <property type="project" value="TreeGrafter"/>
</dbReference>
<dbReference type="Pfam" id="PF01138">
    <property type="entry name" value="RNase_PH"/>
    <property type="match status" value="1"/>
</dbReference>
<keyword evidence="4" id="KW-0963">Cytoplasm</keyword>
<dbReference type="OMA" id="RWPVCVT"/>
<keyword evidence="9" id="KW-1185">Reference proteome</keyword>
<evidence type="ECO:0000256" key="2">
    <source>
        <dbReference type="ARBA" id="ARBA00004604"/>
    </source>
</evidence>
<evidence type="ECO:0000256" key="5">
    <source>
        <dbReference type="ARBA" id="ARBA00022835"/>
    </source>
</evidence>
<evidence type="ECO:0000256" key="4">
    <source>
        <dbReference type="ARBA" id="ARBA00022490"/>
    </source>
</evidence>
<comment type="subcellular location">
    <subcellularLocation>
        <location evidence="1">Cytoplasm</location>
    </subcellularLocation>
    <subcellularLocation>
        <location evidence="2">Nucleus</location>
        <location evidence="2">Nucleolus</location>
    </subcellularLocation>
</comment>
<dbReference type="SUPFAM" id="SSF54211">
    <property type="entry name" value="Ribosomal protein S5 domain 2-like"/>
    <property type="match status" value="1"/>
</dbReference>
<dbReference type="Proteomes" id="UP000002009">
    <property type="component" value="Chromosome 12"/>
</dbReference>
<dbReference type="GO" id="GO:0071038">
    <property type="term" value="P:TRAMP-dependent tRNA surveillance pathway"/>
    <property type="evidence" value="ECO:0007669"/>
    <property type="project" value="TreeGrafter"/>
</dbReference>
<dbReference type="GO" id="GO:0016075">
    <property type="term" value="P:rRNA catabolic process"/>
    <property type="evidence" value="ECO:0007669"/>
    <property type="project" value="TreeGrafter"/>
</dbReference>
<dbReference type="GO" id="GO:0034476">
    <property type="term" value="P:U5 snRNA 3'-end processing"/>
    <property type="evidence" value="ECO:0007669"/>
    <property type="project" value="TreeGrafter"/>
</dbReference>
<dbReference type="Gene3D" id="3.30.230.70">
    <property type="entry name" value="GHMP Kinase, N-terminal domain"/>
    <property type="match status" value="1"/>
</dbReference>
<dbReference type="GO" id="GO:0000176">
    <property type="term" value="C:nuclear exosome (RNase complex)"/>
    <property type="evidence" value="ECO:0007669"/>
    <property type="project" value="TreeGrafter"/>
</dbReference>
<dbReference type="GO" id="GO:0071028">
    <property type="term" value="P:nuclear mRNA surveillance"/>
    <property type="evidence" value="ECO:0007669"/>
    <property type="project" value="TreeGrafter"/>
</dbReference>
<protein>
    <recommendedName>
        <fullName evidence="6">Ribosomal RNA-processing protein 42</fullName>
    </recommendedName>
</protein>
<organism evidence="8 9">
    <name type="scientific">Micromonas commoda (strain RCC299 / NOUM17 / CCMP2709)</name>
    <name type="common">Picoplanktonic green alga</name>
    <dbReference type="NCBI Taxonomy" id="296587"/>
    <lineage>
        <taxon>Eukaryota</taxon>
        <taxon>Viridiplantae</taxon>
        <taxon>Chlorophyta</taxon>
        <taxon>Mamiellophyceae</taxon>
        <taxon>Mamiellales</taxon>
        <taxon>Mamiellaceae</taxon>
        <taxon>Micromonas</taxon>
    </lineage>
</organism>
<dbReference type="GO" id="GO:0034473">
    <property type="term" value="P:U1 snRNA 3'-end processing"/>
    <property type="evidence" value="ECO:0007669"/>
    <property type="project" value="TreeGrafter"/>
</dbReference>
<evidence type="ECO:0000259" key="7">
    <source>
        <dbReference type="Pfam" id="PF01138"/>
    </source>
</evidence>
<dbReference type="RefSeq" id="XP_002509180.1">
    <property type="nucleotide sequence ID" value="XM_002509134.1"/>
</dbReference>
<reference evidence="8 9" key="1">
    <citation type="journal article" date="2009" name="Science">
        <title>Green evolution and dynamic adaptations revealed by genomes of the marine picoeukaryotes Micromonas.</title>
        <authorList>
            <person name="Worden A.Z."/>
            <person name="Lee J.H."/>
            <person name="Mock T."/>
            <person name="Rouze P."/>
            <person name="Simmons M.P."/>
            <person name="Aerts A.L."/>
            <person name="Allen A.E."/>
            <person name="Cuvelier M.L."/>
            <person name="Derelle E."/>
            <person name="Everett M.V."/>
            <person name="Foulon E."/>
            <person name="Grimwood J."/>
            <person name="Gundlach H."/>
            <person name="Henrissat B."/>
            <person name="Napoli C."/>
            <person name="McDonald S.M."/>
            <person name="Parker M.S."/>
            <person name="Rombauts S."/>
            <person name="Salamov A."/>
            <person name="Von Dassow P."/>
            <person name="Badger J.H."/>
            <person name="Coutinho P.M."/>
            <person name="Demir E."/>
            <person name="Dubchak I."/>
            <person name="Gentemann C."/>
            <person name="Eikrem W."/>
            <person name="Gready J.E."/>
            <person name="John U."/>
            <person name="Lanier W."/>
            <person name="Lindquist E.A."/>
            <person name="Lucas S."/>
            <person name="Mayer K.F."/>
            <person name="Moreau H."/>
            <person name="Not F."/>
            <person name="Otillar R."/>
            <person name="Panaud O."/>
            <person name="Pangilinan J."/>
            <person name="Paulsen I."/>
            <person name="Piegu B."/>
            <person name="Poliakov A."/>
            <person name="Robbens S."/>
            <person name="Schmutz J."/>
            <person name="Toulza E."/>
            <person name="Wyss T."/>
            <person name="Zelensky A."/>
            <person name="Zhou K."/>
            <person name="Armbrust E.V."/>
            <person name="Bhattacharya D."/>
            <person name="Goodenough U.W."/>
            <person name="Van de Peer Y."/>
            <person name="Grigoriev I.V."/>
        </authorList>
    </citation>
    <scope>NUCLEOTIDE SEQUENCE [LARGE SCALE GENOMIC DNA]</scope>
    <source>
        <strain evidence="9">RCC299 / NOUM17</strain>
    </source>
</reference>
<dbReference type="OrthoDB" id="272245at2759"/>
<dbReference type="CDD" id="cd11367">
    <property type="entry name" value="RNase_PH_RRP42"/>
    <property type="match status" value="1"/>
</dbReference>
<dbReference type="GeneID" id="8247808"/>
<dbReference type="GO" id="GO:0035925">
    <property type="term" value="F:mRNA 3'-UTR AU-rich region binding"/>
    <property type="evidence" value="ECO:0007669"/>
    <property type="project" value="TreeGrafter"/>
</dbReference>
<evidence type="ECO:0000256" key="3">
    <source>
        <dbReference type="ARBA" id="ARBA00006678"/>
    </source>
</evidence>
<evidence type="ECO:0000256" key="6">
    <source>
        <dbReference type="ARBA" id="ARBA00042523"/>
    </source>
</evidence>
<dbReference type="GO" id="GO:0000177">
    <property type="term" value="C:cytoplasmic exosome (RNase complex)"/>
    <property type="evidence" value="ECO:0007669"/>
    <property type="project" value="TreeGrafter"/>
</dbReference>
<dbReference type="AlphaFoldDB" id="C1FIJ5"/>
<proteinExistence type="inferred from homology"/>
<dbReference type="InterPro" id="IPR020568">
    <property type="entry name" value="Ribosomal_Su5_D2-typ_SF"/>
</dbReference>
<dbReference type="InParanoid" id="C1FIJ5"/>
<comment type="similarity">
    <text evidence="3">Belongs to the RNase PH family.</text>
</comment>
<dbReference type="InterPro" id="IPR027408">
    <property type="entry name" value="PNPase/RNase_PH_dom_sf"/>
</dbReference>
<name>C1FIJ5_MICCC</name>
<dbReference type="PANTHER" id="PTHR11097">
    <property type="entry name" value="EXOSOME COMPLEX EXONUCLEASE RIBOSOMAL RNA PROCESSING PROTEIN"/>
    <property type="match status" value="1"/>
</dbReference>
<gene>
    <name evidence="8" type="ORF">MICPUN_71370</name>
</gene>
<evidence type="ECO:0000313" key="8">
    <source>
        <dbReference type="EMBL" id="ACO70438.1"/>
    </source>
</evidence>
<dbReference type="GO" id="GO:0034475">
    <property type="term" value="P:U4 snRNA 3'-end processing"/>
    <property type="evidence" value="ECO:0007669"/>
    <property type="project" value="TreeGrafter"/>
</dbReference>
<dbReference type="InterPro" id="IPR001247">
    <property type="entry name" value="ExoRNase_PH_dom1"/>
</dbReference>
<keyword evidence="5" id="KW-0271">Exosome</keyword>
<evidence type="ECO:0000256" key="1">
    <source>
        <dbReference type="ARBA" id="ARBA00004496"/>
    </source>
</evidence>
<dbReference type="FunCoup" id="C1FIJ5">
    <property type="interactions" value="1742"/>
</dbReference>
<dbReference type="EMBL" id="CP001577">
    <property type="protein sequence ID" value="ACO70438.1"/>
    <property type="molecule type" value="Genomic_DNA"/>
</dbReference>
<dbReference type="eggNOG" id="KOG1612">
    <property type="taxonomic scope" value="Eukaryota"/>
</dbReference>
<sequence>MPISNAEREYIVGGVVDDLRNDGRGRLDYRQITIDLGVVPQSSGSARVRLGIIPGETTDVIVAVKADIGTPPKDNPTHGRIQCAVELSAIADVDYMGRGGETLGVELARALERSLTGQTTGGMGSLADAVAGERGADARVSKHGPGAALDMSTLGIQKGKTCWLLQCDGVVLTSDGSVLDALSIATKCALADAKIPKVTAVAGPDADDPAELELDDDPAACSKLDVSGVPLIVTCVGVGKFIL</sequence>
<evidence type="ECO:0000313" key="9">
    <source>
        <dbReference type="Proteomes" id="UP000002009"/>
    </source>
</evidence>
<dbReference type="PANTHER" id="PTHR11097:SF8">
    <property type="entry name" value="EXOSOME COMPLEX COMPONENT RRP42"/>
    <property type="match status" value="1"/>
</dbReference>